<protein>
    <recommendedName>
        <fullName evidence="3">DUF4303 domain-containing protein</fullName>
    </recommendedName>
</protein>
<name>A0A0M0HI70_VIBNE</name>
<sequence length="147" mass="17045">MFSEEKMEYCINKIEKALLEYFRSNLERLSDKEIDLIDIGVFPWHSKIEVSFYESGDSASLDDIAAWKLYDFSSMNEGHWNLGLDVAEDLSKEWDKSRDILPFLFDFSSAVTSDAVRAAIGEYKLSNNFCVQILDPDKPNSKNYCEW</sequence>
<dbReference type="Proteomes" id="UP000037515">
    <property type="component" value="Unassembled WGS sequence"/>
</dbReference>
<accession>A0A0M0HI70</accession>
<dbReference type="EMBL" id="LHPJ01000049">
    <property type="protein sequence ID" value="KOO01789.1"/>
    <property type="molecule type" value="Genomic_DNA"/>
</dbReference>
<dbReference type="OrthoDB" id="9182805at2"/>
<evidence type="ECO:0000313" key="2">
    <source>
        <dbReference type="Proteomes" id="UP000037515"/>
    </source>
</evidence>
<organism evidence="1 2">
    <name type="scientific">Vibrio nereis</name>
    <dbReference type="NCBI Taxonomy" id="693"/>
    <lineage>
        <taxon>Bacteria</taxon>
        <taxon>Pseudomonadati</taxon>
        <taxon>Pseudomonadota</taxon>
        <taxon>Gammaproteobacteria</taxon>
        <taxon>Vibrionales</taxon>
        <taxon>Vibrionaceae</taxon>
        <taxon>Vibrio</taxon>
    </lineage>
</organism>
<gene>
    <name evidence="1" type="ORF">AKJ17_18755</name>
</gene>
<reference evidence="2" key="1">
    <citation type="submission" date="2015-08" db="EMBL/GenBank/DDBJ databases">
        <title>Vibrio galatheae sp. nov., a novel member of the Vibrionaceae family isolated from the Solomon Islands.</title>
        <authorList>
            <person name="Giubergia S."/>
            <person name="Machado H."/>
            <person name="Mateiu R.V."/>
            <person name="Gram L."/>
        </authorList>
    </citation>
    <scope>NUCLEOTIDE SEQUENCE [LARGE SCALE GENOMIC DNA]</scope>
    <source>
        <strain evidence="2">DSM 19584</strain>
    </source>
</reference>
<dbReference type="AlphaFoldDB" id="A0A0M0HI70"/>
<evidence type="ECO:0000313" key="1">
    <source>
        <dbReference type="EMBL" id="KOO01789.1"/>
    </source>
</evidence>
<proteinExistence type="predicted"/>
<dbReference type="PATRIC" id="fig|693.5.peg.3813"/>
<comment type="caution">
    <text evidence="1">The sequence shown here is derived from an EMBL/GenBank/DDBJ whole genome shotgun (WGS) entry which is preliminary data.</text>
</comment>
<dbReference type="RefSeq" id="WP_053397292.1">
    <property type="nucleotide sequence ID" value="NZ_LHPJ01000049.1"/>
</dbReference>
<evidence type="ECO:0008006" key="3">
    <source>
        <dbReference type="Google" id="ProtNLM"/>
    </source>
</evidence>
<keyword evidence="2" id="KW-1185">Reference proteome</keyword>